<dbReference type="InterPro" id="IPR051792">
    <property type="entry name" value="GGT_bact"/>
</dbReference>
<dbReference type="PRINTS" id="PR01210">
    <property type="entry name" value="GGTRANSPTASE"/>
</dbReference>
<evidence type="ECO:0000256" key="4">
    <source>
        <dbReference type="ARBA" id="ARBA00023145"/>
    </source>
</evidence>
<evidence type="ECO:0008006" key="7">
    <source>
        <dbReference type="Google" id="ProtNLM"/>
    </source>
</evidence>
<dbReference type="GO" id="GO:0016740">
    <property type="term" value="F:transferase activity"/>
    <property type="evidence" value="ECO:0007669"/>
    <property type="project" value="UniProtKB-KW"/>
</dbReference>
<dbReference type="Proteomes" id="UP000264719">
    <property type="component" value="Unassembled WGS sequence"/>
</dbReference>
<evidence type="ECO:0000313" key="6">
    <source>
        <dbReference type="Proteomes" id="UP000264719"/>
    </source>
</evidence>
<dbReference type="PANTHER" id="PTHR43199">
    <property type="entry name" value="GLUTATHIONE HYDROLASE"/>
    <property type="match status" value="1"/>
</dbReference>
<gene>
    <name evidence="5" type="ORF">DCS45_15800</name>
</gene>
<comment type="similarity">
    <text evidence="1">Belongs to the gamma-glutamyltransferase family.</text>
</comment>
<accession>A0A348WFK7</accession>
<dbReference type="EMBL" id="DMVW01000153">
    <property type="protein sequence ID" value="HAR53319.1"/>
    <property type="molecule type" value="Genomic_DNA"/>
</dbReference>
<evidence type="ECO:0000256" key="1">
    <source>
        <dbReference type="ARBA" id="ARBA00009381"/>
    </source>
</evidence>
<proteinExistence type="inferred from homology"/>
<dbReference type="GO" id="GO:0016787">
    <property type="term" value="F:hydrolase activity"/>
    <property type="evidence" value="ECO:0007669"/>
    <property type="project" value="UniProtKB-KW"/>
</dbReference>
<dbReference type="Gene3D" id="3.60.20.40">
    <property type="match status" value="1"/>
</dbReference>
<dbReference type="AlphaFoldDB" id="A0A348WFK7"/>
<keyword evidence="2" id="KW-0808">Transferase</keyword>
<evidence type="ECO:0000256" key="3">
    <source>
        <dbReference type="ARBA" id="ARBA00022801"/>
    </source>
</evidence>
<protein>
    <recommendedName>
        <fullName evidence="7">Gamma-glutamyltranspeptidase</fullName>
    </recommendedName>
</protein>
<comment type="caution">
    <text evidence="5">The sequence shown here is derived from an EMBL/GenBank/DDBJ whole genome shotgun (WGS) entry which is preliminary data.</text>
</comment>
<dbReference type="PANTHER" id="PTHR43199:SF1">
    <property type="entry name" value="GLUTATHIONE HYDROLASE PROENZYME"/>
    <property type="match status" value="1"/>
</dbReference>
<organism evidence="5 6">
    <name type="scientific">Roseovarius nubinhibens</name>
    <dbReference type="NCBI Taxonomy" id="314263"/>
    <lineage>
        <taxon>Bacteria</taxon>
        <taxon>Pseudomonadati</taxon>
        <taxon>Pseudomonadota</taxon>
        <taxon>Alphaproteobacteria</taxon>
        <taxon>Rhodobacterales</taxon>
        <taxon>Roseobacteraceae</taxon>
        <taxon>Roseovarius</taxon>
    </lineage>
</organism>
<dbReference type="SUPFAM" id="SSF56235">
    <property type="entry name" value="N-terminal nucleophile aminohydrolases (Ntn hydrolases)"/>
    <property type="match status" value="1"/>
</dbReference>
<name>A0A348WFK7_9RHOB</name>
<evidence type="ECO:0000256" key="2">
    <source>
        <dbReference type="ARBA" id="ARBA00022679"/>
    </source>
</evidence>
<dbReference type="RefSeq" id="WP_339852883.1">
    <property type="nucleotide sequence ID" value="NZ_CAXAXR010000004.1"/>
</dbReference>
<dbReference type="InterPro" id="IPR029055">
    <property type="entry name" value="Ntn_hydrolases_N"/>
</dbReference>
<sequence>MNSVLGPSPHLTQNWEVTKAAAEGRRGVVVTQARDASNVGAEILSEGGSAADAAVGAALALAVVEPWNSGLGGVGFGVLRDPNGGRWALDFGPVSPRHVAPEYYPLTGDNSAEIFGWPKVEGDVNVHGPLSFCSPAAVAGLGTLHDRFGKLPWSRVVEPAIDLARRGMARDWFSTAKIAQMMHLLRLYPETAKIYLPEGLLPVAAEKGNATFLSQGKLADTLALLARDGWKSFYNGEAADLLAADLRECGALLTDGDLRDVRATLTPARVMRWHGLDLALPPEGCGVDVLLDTLKRLERPTERNVDWYVALSGALLQAYRTRIAEEKDNAAEPPRETCTTHLSACDGDGMMVSLTTTLLGLMGSAVALPRTGVLMNNGMMWFDPRPGRENSIAPSTRPKSNMLPLLCETETGARFALGASGGRRIVSAVLNAMADVGLFGMAPAVSAHAPRIDVSGPDMIVADRRFDPEIAQALSAVGPVTLCEHAAAPLNFGCPSILMSKDGLSVGQPDVMTPWSTAIAVS</sequence>
<evidence type="ECO:0000313" key="5">
    <source>
        <dbReference type="EMBL" id="HAR53319.1"/>
    </source>
</evidence>
<keyword evidence="4" id="KW-0865">Zymogen</keyword>
<dbReference type="InterPro" id="IPR043137">
    <property type="entry name" value="GGT_ssub_C"/>
</dbReference>
<keyword evidence="3" id="KW-0378">Hydrolase</keyword>
<reference evidence="5 6" key="1">
    <citation type="journal article" date="2018" name="Nat. Biotechnol.">
        <title>A standardized bacterial taxonomy based on genome phylogeny substantially revises the tree of life.</title>
        <authorList>
            <person name="Parks D.H."/>
            <person name="Chuvochina M."/>
            <person name="Waite D.W."/>
            <person name="Rinke C."/>
            <person name="Skarshewski A."/>
            <person name="Chaumeil P.A."/>
            <person name="Hugenholtz P."/>
        </authorList>
    </citation>
    <scope>NUCLEOTIDE SEQUENCE [LARGE SCALE GENOMIC DNA]</scope>
    <source>
        <strain evidence="5">UBA9169</strain>
    </source>
</reference>
<dbReference type="Pfam" id="PF01019">
    <property type="entry name" value="G_glu_transpept"/>
    <property type="match status" value="2"/>
</dbReference>